<dbReference type="EMBL" id="VJOY01000015">
    <property type="protein sequence ID" value="TRX73465.1"/>
    <property type="molecule type" value="Genomic_DNA"/>
</dbReference>
<proteinExistence type="predicted"/>
<evidence type="ECO:0000313" key="2">
    <source>
        <dbReference type="Proteomes" id="UP000315235"/>
    </source>
</evidence>
<dbReference type="RefSeq" id="WP_143489736.1">
    <property type="nucleotide sequence ID" value="NZ_VJOY01000015.1"/>
</dbReference>
<evidence type="ECO:0000313" key="1">
    <source>
        <dbReference type="EMBL" id="TRX73465.1"/>
    </source>
</evidence>
<accession>A0A553GVH5</accession>
<keyword evidence="2" id="KW-1185">Reference proteome</keyword>
<sequence>MQRTENKDMKMSFELIRLFAFFVFSLATCFAFSAETENWTYFTVSENDVLHEDSDKQSRVEAIKRYEGLTIQLTGQHLEIPGYCSAEIARHDRTPTEHWMSKKSAQIYSMLFEEENIPLEHVITEIEAVWPADECQPPFDTLFENRDFLVAVLPGGYLLFFKKN</sequence>
<dbReference type="OrthoDB" id="7058601at2"/>
<organism evidence="1 2">
    <name type="scientific">Pseudomonas mangiferae</name>
    <dbReference type="NCBI Taxonomy" id="2593654"/>
    <lineage>
        <taxon>Bacteria</taxon>
        <taxon>Pseudomonadati</taxon>
        <taxon>Pseudomonadota</taxon>
        <taxon>Gammaproteobacteria</taxon>
        <taxon>Pseudomonadales</taxon>
        <taxon>Pseudomonadaceae</taxon>
        <taxon>Pseudomonas</taxon>
    </lineage>
</organism>
<reference evidence="1 2" key="1">
    <citation type="submission" date="2019-07" db="EMBL/GenBank/DDBJ databases">
        <title>Pseudomonas mangiferae sp. nov., isolated from bark of mango tree in Thailand.</title>
        <authorList>
            <person name="Srisuk N."/>
            <person name="Anurat P."/>
        </authorList>
    </citation>
    <scope>NUCLEOTIDE SEQUENCE [LARGE SCALE GENOMIC DNA]</scope>
    <source>
        <strain evidence="1 2">DMKU_BBB3-04</strain>
    </source>
</reference>
<protein>
    <submittedName>
        <fullName evidence="1">Uncharacterized protein</fullName>
    </submittedName>
</protein>
<dbReference type="AlphaFoldDB" id="A0A553GVH5"/>
<name>A0A553GVH5_9PSED</name>
<gene>
    <name evidence="1" type="ORF">FM069_17845</name>
</gene>
<comment type="caution">
    <text evidence="1">The sequence shown here is derived from an EMBL/GenBank/DDBJ whole genome shotgun (WGS) entry which is preliminary data.</text>
</comment>
<dbReference type="Proteomes" id="UP000315235">
    <property type="component" value="Unassembled WGS sequence"/>
</dbReference>